<dbReference type="GO" id="GO:0003735">
    <property type="term" value="F:structural constituent of ribosome"/>
    <property type="evidence" value="ECO:0007669"/>
    <property type="project" value="InterPro"/>
</dbReference>
<keyword evidence="1 5" id="KW-0699">rRNA-binding</keyword>
<dbReference type="EMBL" id="AWXZ01000039">
    <property type="protein sequence ID" value="ESR23179.1"/>
    <property type="molecule type" value="Genomic_DNA"/>
</dbReference>
<dbReference type="RefSeq" id="WP_023433366.1">
    <property type="nucleotide sequence ID" value="NZ_AWXZ01000039.1"/>
</dbReference>
<dbReference type="Gene3D" id="2.40.240.10">
    <property type="entry name" value="Ribosomal Protein L25, Chain P"/>
    <property type="match status" value="1"/>
</dbReference>
<gene>
    <name evidence="5" type="primary">rplY</name>
    <name evidence="5" type="synonym">ctc</name>
    <name evidence="9" type="ORF">N177_3247</name>
</gene>
<dbReference type="PATRIC" id="fig|631454.5.peg.3207"/>
<dbReference type="NCBIfam" id="NF004128">
    <property type="entry name" value="PRK05618.1-2"/>
    <property type="match status" value="1"/>
</dbReference>
<accession>V4RCQ4</accession>
<dbReference type="Pfam" id="PF14693">
    <property type="entry name" value="Ribosomal_TL5_C"/>
    <property type="match status" value="1"/>
</dbReference>
<evidence type="ECO:0000256" key="4">
    <source>
        <dbReference type="ARBA" id="ARBA00023274"/>
    </source>
</evidence>
<proteinExistence type="inferred from homology"/>
<comment type="subunit">
    <text evidence="5">Part of the 50S ribosomal subunit; part of the 5S rRNA/L5/L18/L25 subcomplex. Contacts the 5S rRNA. Binds to the 5S rRNA independently of L5 and L18.</text>
</comment>
<dbReference type="InterPro" id="IPR020056">
    <property type="entry name" value="Rbsml_bL25/Gln-tRNA_synth_N"/>
</dbReference>
<dbReference type="CDD" id="cd00495">
    <property type="entry name" value="Ribosomal_L25_TL5_CTC"/>
    <property type="match status" value="1"/>
</dbReference>
<evidence type="ECO:0000256" key="1">
    <source>
        <dbReference type="ARBA" id="ARBA00022730"/>
    </source>
</evidence>
<reference evidence="9 10" key="1">
    <citation type="journal article" date="2014" name="Genome Announc.">
        <title>Draft Genome Sequence of Lutibaculum baratangense Strain AMV1T, Isolated from a Mud Volcano in Andamans, India.</title>
        <authorList>
            <person name="Singh A."/>
            <person name="Sreenivas A."/>
            <person name="Sathyanarayana Reddy G."/>
            <person name="Pinnaka A.K."/>
            <person name="Shivaji S."/>
        </authorList>
    </citation>
    <scope>NUCLEOTIDE SEQUENCE [LARGE SCALE GENOMIC DNA]</scope>
    <source>
        <strain evidence="9 10">AMV1</strain>
    </source>
</reference>
<dbReference type="OrthoDB" id="9806411at2"/>
<feature type="domain" description="Large ribosomal subunit protein bL25 beta" evidence="8">
    <location>
        <begin position="103"/>
        <end position="187"/>
    </location>
</feature>
<dbReference type="GO" id="GO:0008097">
    <property type="term" value="F:5S rRNA binding"/>
    <property type="evidence" value="ECO:0007669"/>
    <property type="project" value="InterPro"/>
</dbReference>
<dbReference type="InterPro" id="IPR011035">
    <property type="entry name" value="Ribosomal_bL25/Gln-tRNA_synth"/>
</dbReference>
<sequence>MTATVALPATAREKVGKGAARTARRQGMTPAVIYGDKKAPEPIQIEERLIKKLLNTGHFLTTTFEIEVGGKKTRCLPRDVQLDPVRETPVHVDFLRISKDTRVDVAVPVSFVNEDDCPGLREGGVLNIVRHEVELSCPADSIPDAITADLTGLAIGDSIHISAIKLPANVEPTITDRDFTVATIAAPTVAPTEEESEETPETEVIEQNAETVEGVEPGDEEANEG</sequence>
<evidence type="ECO:0000259" key="7">
    <source>
        <dbReference type="Pfam" id="PF01386"/>
    </source>
</evidence>
<evidence type="ECO:0000313" key="10">
    <source>
        <dbReference type="Proteomes" id="UP000017819"/>
    </source>
</evidence>
<comment type="function">
    <text evidence="5">This is one of the proteins that binds to the 5S RNA in the ribosome where it forms part of the central protuberance.</text>
</comment>
<dbReference type="SUPFAM" id="SSF50715">
    <property type="entry name" value="Ribosomal protein L25-like"/>
    <property type="match status" value="1"/>
</dbReference>
<dbReference type="InterPro" id="IPR029751">
    <property type="entry name" value="Ribosomal_L25_dom"/>
</dbReference>
<dbReference type="eggNOG" id="COG1825">
    <property type="taxonomic scope" value="Bacteria"/>
</dbReference>
<dbReference type="Proteomes" id="UP000017819">
    <property type="component" value="Unassembled WGS sequence"/>
</dbReference>
<feature type="region of interest" description="Disordered" evidence="6">
    <location>
        <begin position="189"/>
        <end position="225"/>
    </location>
</feature>
<protein>
    <recommendedName>
        <fullName evidence="5">Large ribosomal subunit protein bL25</fullName>
    </recommendedName>
    <alternativeName>
        <fullName evidence="5">General stress protein CTC</fullName>
    </alternativeName>
</protein>
<evidence type="ECO:0000259" key="8">
    <source>
        <dbReference type="Pfam" id="PF14693"/>
    </source>
</evidence>
<comment type="caution">
    <text evidence="9">The sequence shown here is derived from an EMBL/GenBank/DDBJ whole genome shotgun (WGS) entry which is preliminary data.</text>
</comment>
<dbReference type="InterPro" id="IPR020930">
    <property type="entry name" value="Ribosomal_uL5_bac-type"/>
</dbReference>
<dbReference type="PANTHER" id="PTHR33284">
    <property type="entry name" value="RIBOSOMAL PROTEIN L25/GLN-TRNA SYNTHETASE, ANTI-CODON-BINDING DOMAIN-CONTAINING PROTEIN"/>
    <property type="match status" value="1"/>
</dbReference>
<dbReference type="STRING" id="631454.N177_3247"/>
<keyword evidence="3 5" id="KW-0689">Ribosomal protein</keyword>
<dbReference type="AlphaFoldDB" id="V4RCQ4"/>
<dbReference type="InterPro" id="IPR037121">
    <property type="entry name" value="Ribosomal_bL25_C"/>
</dbReference>
<evidence type="ECO:0000256" key="5">
    <source>
        <dbReference type="HAMAP-Rule" id="MF_01334"/>
    </source>
</evidence>
<feature type="compositionally biased region" description="Acidic residues" evidence="6">
    <location>
        <begin position="216"/>
        <end position="225"/>
    </location>
</feature>
<feature type="domain" description="Large ribosomal subunit protein bL25 L25" evidence="7">
    <location>
        <begin position="7"/>
        <end position="94"/>
    </location>
</feature>
<dbReference type="Gene3D" id="2.170.120.20">
    <property type="entry name" value="Ribosomal protein L25, beta domain"/>
    <property type="match status" value="1"/>
</dbReference>
<evidence type="ECO:0000256" key="2">
    <source>
        <dbReference type="ARBA" id="ARBA00022884"/>
    </source>
</evidence>
<keyword evidence="4 5" id="KW-0687">Ribonucleoprotein</keyword>
<dbReference type="PANTHER" id="PTHR33284:SF1">
    <property type="entry name" value="RIBOSOMAL PROTEIN L25_GLN-TRNA SYNTHETASE, ANTI-CODON-BINDING DOMAIN-CONTAINING PROTEIN"/>
    <property type="match status" value="1"/>
</dbReference>
<dbReference type="InterPro" id="IPR020057">
    <property type="entry name" value="Ribosomal_bL25_b-dom"/>
</dbReference>
<evidence type="ECO:0000256" key="3">
    <source>
        <dbReference type="ARBA" id="ARBA00022980"/>
    </source>
</evidence>
<feature type="compositionally biased region" description="Acidic residues" evidence="6">
    <location>
        <begin position="192"/>
        <end position="204"/>
    </location>
</feature>
<dbReference type="Pfam" id="PF01386">
    <property type="entry name" value="Ribosomal_L25p"/>
    <property type="match status" value="1"/>
</dbReference>
<dbReference type="HAMAP" id="MF_01334">
    <property type="entry name" value="Ribosomal_bL25_CTC"/>
    <property type="match status" value="1"/>
</dbReference>
<dbReference type="InterPro" id="IPR001021">
    <property type="entry name" value="Ribosomal_bL25_long"/>
</dbReference>
<dbReference type="GO" id="GO:0022625">
    <property type="term" value="C:cytosolic large ribosomal subunit"/>
    <property type="evidence" value="ECO:0007669"/>
    <property type="project" value="TreeGrafter"/>
</dbReference>
<organism evidence="9 10">
    <name type="scientific">Lutibaculum baratangense AMV1</name>
    <dbReference type="NCBI Taxonomy" id="631454"/>
    <lineage>
        <taxon>Bacteria</taxon>
        <taxon>Pseudomonadati</taxon>
        <taxon>Pseudomonadota</taxon>
        <taxon>Alphaproteobacteria</taxon>
        <taxon>Hyphomicrobiales</taxon>
        <taxon>Tepidamorphaceae</taxon>
        <taxon>Lutibaculum</taxon>
    </lineage>
</organism>
<keyword evidence="10" id="KW-1185">Reference proteome</keyword>
<name>V4RCQ4_9HYPH</name>
<dbReference type="GO" id="GO:0006412">
    <property type="term" value="P:translation"/>
    <property type="evidence" value="ECO:0007669"/>
    <property type="project" value="UniProtKB-UniRule"/>
</dbReference>
<evidence type="ECO:0000256" key="6">
    <source>
        <dbReference type="SAM" id="MobiDB-lite"/>
    </source>
</evidence>
<dbReference type="NCBIfam" id="TIGR00731">
    <property type="entry name" value="bL25_bact_ctc"/>
    <property type="match status" value="1"/>
</dbReference>
<evidence type="ECO:0000313" key="9">
    <source>
        <dbReference type="EMBL" id="ESR23179.1"/>
    </source>
</evidence>
<keyword evidence="2 5" id="KW-0694">RNA-binding</keyword>
<comment type="similarity">
    <text evidence="5">Belongs to the bacterial ribosomal protein bL25 family. CTC subfamily.</text>
</comment>
<feature type="region of interest" description="Disordered" evidence="6">
    <location>
        <begin position="1"/>
        <end position="23"/>
    </location>
</feature>